<gene>
    <name evidence="9" type="ORF">GBAR_LOCUS28352</name>
</gene>
<evidence type="ECO:0000256" key="6">
    <source>
        <dbReference type="RuleBase" id="RU003960"/>
    </source>
</evidence>
<dbReference type="PANTHER" id="PTHR45790:SF3">
    <property type="entry name" value="S-ADENOSYL-L-METHIONINE-DEPENDENT UROPORPHYRINOGEN III METHYLTRANSFERASE, CHLOROPLASTIC"/>
    <property type="match status" value="1"/>
</dbReference>
<name>A0AA35TPK8_GEOBA</name>
<evidence type="ECO:0000256" key="2">
    <source>
        <dbReference type="ARBA" id="ARBA00022603"/>
    </source>
</evidence>
<proteinExistence type="inferred from homology"/>
<sequence length="507" mass="53326">MVASRGIVYLVGAGPGDPGLLTVKGARVLASADVVVYDRLLDPSLLALSKATSRHIFVGKERGRQALSQSEINELLVAEGSAGNEVVRLKGGDPFVFGRGGEEAIALAGAGVPFEVVPGVTSAVAAAAYAGIPVTHRGIATSFTVVTGSEDPTKTETNTPWAALAKTGGTLVVLMGWAALPGILSTLRDNGMSAETPVALVQWGTWQRQRTVTGTLANIVERGKQAGMAAPVIAVIGEVASLRDNVGWFDRRPLWGKRVLVTRSRTQTSRFVETLSQLGADPIELPSIEIGPLEDYAELDQLLKETAGVTGRWIIFASTNAVEHVWDRLKALNYDARYFAGSTIAAIGPATSDALVARGIQPDFVPHRSVSEDVVTELSGRDWNDRLVLLPGSAIGRDALASGLAELGANVRRVAAYRNVRPAGIEQKAADVLRNGVDVVTFTSSSTVRNLVEIIGENRPLLDNCLVACIGPITAATAVELGLNVNVVADEATVEGLADALVKFYAA</sequence>
<dbReference type="Gene3D" id="3.30.950.10">
    <property type="entry name" value="Methyltransferase, Cobalt-precorrin-4 Transmethylase, Domain 2"/>
    <property type="match status" value="1"/>
</dbReference>
<organism evidence="9 10">
    <name type="scientific">Geodia barretti</name>
    <name type="common">Barrett's horny sponge</name>
    <dbReference type="NCBI Taxonomy" id="519541"/>
    <lineage>
        <taxon>Eukaryota</taxon>
        <taxon>Metazoa</taxon>
        <taxon>Porifera</taxon>
        <taxon>Demospongiae</taxon>
        <taxon>Heteroscleromorpha</taxon>
        <taxon>Tetractinellida</taxon>
        <taxon>Astrophorina</taxon>
        <taxon>Geodiidae</taxon>
        <taxon>Geodia</taxon>
    </lineage>
</organism>
<evidence type="ECO:0000256" key="3">
    <source>
        <dbReference type="ARBA" id="ARBA00022679"/>
    </source>
</evidence>
<dbReference type="Pfam" id="PF02602">
    <property type="entry name" value="HEM4"/>
    <property type="match status" value="1"/>
</dbReference>
<feature type="domain" description="Tetrapyrrole methylase" evidence="7">
    <location>
        <begin position="8"/>
        <end position="219"/>
    </location>
</feature>
<protein>
    <recommendedName>
        <fullName evidence="1">uroporphyrinogen-III C-methyltransferase</fullName>
        <ecNumber evidence="1">2.1.1.107</ecNumber>
    </recommendedName>
</protein>
<dbReference type="Gene3D" id="3.40.50.10090">
    <property type="match status" value="2"/>
</dbReference>
<dbReference type="InterPro" id="IPR035996">
    <property type="entry name" value="4pyrrol_Methylase_sf"/>
</dbReference>
<keyword evidence="10" id="KW-1185">Reference proteome</keyword>
<dbReference type="FunFam" id="3.40.1010.10:FF:000001">
    <property type="entry name" value="Siroheme synthase"/>
    <property type="match status" value="1"/>
</dbReference>
<dbReference type="NCBIfam" id="TIGR01469">
    <property type="entry name" value="cobA_cysG_Cterm"/>
    <property type="match status" value="1"/>
</dbReference>
<dbReference type="EC" id="2.1.1.107" evidence="1"/>
<dbReference type="Pfam" id="PF00590">
    <property type="entry name" value="TP_methylase"/>
    <property type="match status" value="1"/>
</dbReference>
<accession>A0AA35TPK8</accession>
<dbReference type="InterPro" id="IPR003754">
    <property type="entry name" value="4pyrrol_synth_uPrphyn_synth"/>
</dbReference>
<comment type="caution">
    <text evidence="9">The sequence shown here is derived from an EMBL/GenBank/DDBJ whole genome shotgun (WGS) entry which is preliminary data.</text>
</comment>
<keyword evidence="3 6" id="KW-0808">Transferase</keyword>
<dbReference type="InterPro" id="IPR014776">
    <property type="entry name" value="4pyrrole_Mease_sub2"/>
</dbReference>
<dbReference type="FunFam" id="3.30.950.10:FF:000001">
    <property type="entry name" value="Siroheme synthase"/>
    <property type="match status" value="1"/>
</dbReference>
<dbReference type="InterPro" id="IPR000878">
    <property type="entry name" value="4pyrrol_Mease"/>
</dbReference>
<dbReference type="InterPro" id="IPR014777">
    <property type="entry name" value="4pyrrole_Mease_sub1"/>
</dbReference>
<evidence type="ECO:0000313" key="9">
    <source>
        <dbReference type="EMBL" id="CAI8051794.1"/>
    </source>
</evidence>
<evidence type="ECO:0000313" key="10">
    <source>
        <dbReference type="Proteomes" id="UP001174909"/>
    </source>
</evidence>
<dbReference type="CDD" id="cd11642">
    <property type="entry name" value="SUMT"/>
    <property type="match status" value="1"/>
</dbReference>
<dbReference type="FunFam" id="3.40.50.10090:FF:000001">
    <property type="entry name" value="Bifunctional uroporphyrinogen-III C-methyltransferase/uroporphyrinogen-III synthase"/>
    <property type="match status" value="1"/>
</dbReference>
<evidence type="ECO:0000256" key="1">
    <source>
        <dbReference type="ARBA" id="ARBA00012162"/>
    </source>
</evidence>
<dbReference type="PROSITE" id="PS00839">
    <property type="entry name" value="SUMT_1"/>
    <property type="match status" value="1"/>
</dbReference>
<dbReference type="SUPFAM" id="SSF53790">
    <property type="entry name" value="Tetrapyrrole methylase"/>
    <property type="match status" value="1"/>
</dbReference>
<dbReference type="GO" id="GO:0004852">
    <property type="term" value="F:uroporphyrinogen-III synthase activity"/>
    <property type="evidence" value="ECO:0007669"/>
    <property type="project" value="InterPro"/>
</dbReference>
<dbReference type="AlphaFoldDB" id="A0AA35TPK8"/>
<dbReference type="InterPro" id="IPR050161">
    <property type="entry name" value="Siro_Cobalamin_biosynth"/>
</dbReference>
<dbReference type="InterPro" id="IPR006366">
    <property type="entry name" value="CobA/CysG_C"/>
</dbReference>
<dbReference type="PANTHER" id="PTHR45790">
    <property type="entry name" value="SIROHEME SYNTHASE-RELATED"/>
    <property type="match status" value="1"/>
</dbReference>
<dbReference type="EMBL" id="CASHTH010003961">
    <property type="protein sequence ID" value="CAI8051794.1"/>
    <property type="molecule type" value="Genomic_DNA"/>
</dbReference>
<keyword evidence="5" id="KW-0627">Porphyrin biosynthesis</keyword>
<dbReference type="Proteomes" id="UP001174909">
    <property type="component" value="Unassembled WGS sequence"/>
</dbReference>
<evidence type="ECO:0000259" key="7">
    <source>
        <dbReference type="Pfam" id="PF00590"/>
    </source>
</evidence>
<keyword evidence="4" id="KW-0949">S-adenosyl-L-methionine</keyword>
<dbReference type="GO" id="GO:0032259">
    <property type="term" value="P:methylation"/>
    <property type="evidence" value="ECO:0007669"/>
    <property type="project" value="UniProtKB-KW"/>
</dbReference>
<dbReference type="NCBIfam" id="NF004790">
    <property type="entry name" value="PRK06136.1"/>
    <property type="match status" value="1"/>
</dbReference>
<dbReference type="GO" id="GO:0004851">
    <property type="term" value="F:uroporphyrin-III C-methyltransferase activity"/>
    <property type="evidence" value="ECO:0007669"/>
    <property type="project" value="UniProtKB-EC"/>
</dbReference>
<dbReference type="GO" id="GO:0019354">
    <property type="term" value="P:siroheme biosynthetic process"/>
    <property type="evidence" value="ECO:0007669"/>
    <property type="project" value="InterPro"/>
</dbReference>
<evidence type="ECO:0000256" key="4">
    <source>
        <dbReference type="ARBA" id="ARBA00022691"/>
    </source>
</evidence>
<evidence type="ECO:0000259" key="8">
    <source>
        <dbReference type="Pfam" id="PF02602"/>
    </source>
</evidence>
<dbReference type="SUPFAM" id="SSF69618">
    <property type="entry name" value="HemD-like"/>
    <property type="match status" value="1"/>
</dbReference>
<reference evidence="9" key="1">
    <citation type="submission" date="2023-03" db="EMBL/GenBank/DDBJ databases">
        <authorList>
            <person name="Steffen K."/>
            <person name="Cardenas P."/>
        </authorList>
    </citation>
    <scope>NUCLEOTIDE SEQUENCE</scope>
</reference>
<keyword evidence="2 6" id="KW-0489">Methyltransferase</keyword>
<dbReference type="CDD" id="cd06578">
    <property type="entry name" value="HemD"/>
    <property type="match status" value="1"/>
</dbReference>
<dbReference type="InterPro" id="IPR003043">
    <property type="entry name" value="Uropor_MeTrfase_CS"/>
</dbReference>
<dbReference type="InterPro" id="IPR036108">
    <property type="entry name" value="4pyrrol_syn_uPrphyn_synt_sf"/>
</dbReference>
<dbReference type="PROSITE" id="PS00840">
    <property type="entry name" value="SUMT_2"/>
    <property type="match status" value="1"/>
</dbReference>
<evidence type="ECO:0000256" key="5">
    <source>
        <dbReference type="ARBA" id="ARBA00023244"/>
    </source>
</evidence>
<dbReference type="Gene3D" id="3.40.1010.10">
    <property type="entry name" value="Cobalt-precorrin-4 Transmethylase, Domain 1"/>
    <property type="match status" value="1"/>
</dbReference>
<feature type="domain" description="Tetrapyrrole biosynthesis uroporphyrinogen III synthase" evidence="8">
    <location>
        <begin position="270"/>
        <end position="498"/>
    </location>
</feature>
<comment type="similarity">
    <text evidence="6">Belongs to the precorrin methyltransferase family.</text>
</comment>